<evidence type="ECO:0000313" key="9">
    <source>
        <dbReference type="EMBL" id="CAB4642892.1"/>
    </source>
</evidence>
<dbReference type="EMBL" id="CAFBOT010000076">
    <property type="protein sequence ID" value="CAB4988602.1"/>
    <property type="molecule type" value="Genomic_DNA"/>
</dbReference>
<feature type="domain" description="Heme-copper oxidase subunit III family profile" evidence="8">
    <location>
        <begin position="1"/>
        <end position="204"/>
    </location>
</feature>
<dbReference type="Pfam" id="PF00510">
    <property type="entry name" value="COX3"/>
    <property type="match status" value="1"/>
</dbReference>
<reference evidence="10" key="1">
    <citation type="submission" date="2020-05" db="EMBL/GenBank/DDBJ databases">
        <authorList>
            <person name="Chiriac C."/>
            <person name="Salcher M."/>
            <person name="Ghai R."/>
            <person name="Kavagutti S V."/>
        </authorList>
    </citation>
    <scope>NUCLEOTIDE SEQUENCE</scope>
</reference>
<dbReference type="PROSITE" id="PS50253">
    <property type="entry name" value="COX3"/>
    <property type="match status" value="1"/>
</dbReference>
<dbReference type="Gene3D" id="1.20.120.80">
    <property type="entry name" value="Cytochrome c oxidase, subunit III, four-helix bundle"/>
    <property type="match status" value="1"/>
</dbReference>
<evidence type="ECO:0000313" key="13">
    <source>
        <dbReference type="EMBL" id="CAB4988602.1"/>
    </source>
</evidence>
<comment type="similarity">
    <text evidence="2">Belongs to the cytochrome c oxidase subunit 3 family.</text>
</comment>
<evidence type="ECO:0000256" key="4">
    <source>
        <dbReference type="ARBA" id="ARBA00022692"/>
    </source>
</evidence>
<feature type="transmembrane region" description="Helical" evidence="7">
    <location>
        <begin position="142"/>
        <end position="163"/>
    </location>
</feature>
<evidence type="ECO:0000256" key="1">
    <source>
        <dbReference type="ARBA" id="ARBA00004651"/>
    </source>
</evidence>
<name>A0A6J6KRE9_9ZZZZ</name>
<dbReference type="EMBL" id="CAEZWH010000078">
    <property type="protein sequence ID" value="CAB4651906.1"/>
    <property type="molecule type" value="Genomic_DNA"/>
</dbReference>
<gene>
    <name evidence="9" type="ORF">UFOPK2166_00349</name>
    <name evidence="10" type="ORF">UFOPK2195_00519</name>
    <name evidence="11" type="ORF">UFOPK2657_00280</name>
    <name evidence="12" type="ORF">UFOPK2872_00339</name>
    <name evidence="13" type="ORF">UFOPK4000_00560</name>
</gene>
<comment type="subcellular location">
    <subcellularLocation>
        <location evidence="1">Cell membrane</location>
        <topology evidence="1">Multi-pass membrane protein</topology>
    </subcellularLocation>
</comment>
<dbReference type="InterPro" id="IPR024791">
    <property type="entry name" value="Cyt_c/ubiquinol_Oxase_su3"/>
</dbReference>
<feature type="transmembrane region" description="Helical" evidence="7">
    <location>
        <begin position="74"/>
        <end position="95"/>
    </location>
</feature>
<dbReference type="SUPFAM" id="SSF81452">
    <property type="entry name" value="Cytochrome c oxidase subunit III-like"/>
    <property type="match status" value="1"/>
</dbReference>
<feature type="transmembrane region" description="Helical" evidence="7">
    <location>
        <begin position="107"/>
        <end position="130"/>
    </location>
</feature>
<dbReference type="InterPro" id="IPR035973">
    <property type="entry name" value="Cyt_c_oxidase_su3-like_sf"/>
</dbReference>
<evidence type="ECO:0000256" key="3">
    <source>
        <dbReference type="ARBA" id="ARBA00022475"/>
    </source>
</evidence>
<keyword evidence="3" id="KW-1003">Cell membrane</keyword>
<evidence type="ECO:0000313" key="12">
    <source>
        <dbReference type="EMBL" id="CAB4758210.1"/>
    </source>
</evidence>
<evidence type="ECO:0000313" key="11">
    <source>
        <dbReference type="EMBL" id="CAB4706456.1"/>
    </source>
</evidence>
<evidence type="ECO:0000313" key="10">
    <source>
        <dbReference type="EMBL" id="CAB4651906.1"/>
    </source>
</evidence>
<evidence type="ECO:0000256" key="6">
    <source>
        <dbReference type="ARBA" id="ARBA00023136"/>
    </source>
</evidence>
<evidence type="ECO:0000259" key="8">
    <source>
        <dbReference type="PROSITE" id="PS50253"/>
    </source>
</evidence>
<organism evidence="10">
    <name type="scientific">freshwater metagenome</name>
    <dbReference type="NCBI Taxonomy" id="449393"/>
    <lineage>
        <taxon>unclassified sequences</taxon>
        <taxon>metagenomes</taxon>
        <taxon>ecological metagenomes</taxon>
    </lineage>
</organism>
<dbReference type="PANTHER" id="PTHR11403:SF2">
    <property type="entry name" value="CYTOCHROME BO(3) UBIQUINOL OXIDASE SUBUNIT 3"/>
    <property type="match status" value="1"/>
</dbReference>
<proteinExistence type="inferred from homology"/>
<evidence type="ECO:0000256" key="2">
    <source>
        <dbReference type="ARBA" id="ARBA00010581"/>
    </source>
</evidence>
<keyword evidence="4 7" id="KW-0812">Transmembrane</keyword>
<keyword evidence="6 7" id="KW-0472">Membrane</keyword>
<evidence type="ECO:0000256" key="5">
    <source>
        <dbReference type="ARBA" id="ARBA00022989"/>
    </source>
</evidence>
<dbReference type="InterPro" id="IPR013833">
    <property type="entry name" value="Cyt_c_oxidase_su3_a-hlx"/>
</dbReference>
<dbReference type="AlphaFoldDB" id="A0A6J6KRE9"/>
<evidence type="ECO:0000256" key="7">
    <source>
        <dbReference type="SAM" id="Phobius"/>
    </source>
</evidence>
<feature type="transmembrane region" description="Helical" evidence="7">
    <location>
        <begin position="21"/>
        <end position="44"/>
    </location>
</feature>
<protein>
    <submittedName>
        <fullName evidence="10">Unannotated protein</fullName>
    </submittedName>
</protein>
<keyword evidence="5 7" id="KW-1133">Transmembrane helix</keyword>
<dbReference type="GO" id="GO:0019646">
    <property type="term" value="P:aerobic electron transport chain"/>
    <property type="evidence" value="ECO:0007669"/>
    <property type="project" value="InterPro"/>
</dbReference>
<dbReference type="EMBL" id="CAEZWB010000027">
    <property type="protein sequence ID" value="CAB4642892.1"/>
    <property type="molecule type" value="Genomic_DNA"/>
</dbReference>
<dbReference type="EMBL" id="CAEZYG010000027">
    <property type="protein sequence ID" value="CAB4706456.1"/>
    <property type="molecule type" value="Genomic_DNA"/>
</dbReference>
<dbReference type="GO" id="GO:0004129">
    <property type="term" value="F:cytochrome-c oxidase activity"/>
    <property type="evidence" value="ECO:0007669"/>
    <property type="project" value="InterPro"/>
</dbReference>
<accession>A0A6J6KRE9</accession>
<dbReference type="GO" id="GO:0005886">
    <property type="term" value="C:plasma membrane"/>
    <property type="evidence" value="ECO:0007669"/>
    <property type="project" value="UniProtKB-SubCell"/>
</dbReference>
<dbReference type="EMBL" id="CAEZZM010000024">
    <property type="protein sequence ID" value="CAB4758210.1"/>
    <property type="molecule type" value="Genomic_DNA"/>
</dbReference>
<feature type="transmembrane region" description="Helical" evidence="7">
    <location>
        <begin position="184"/>
        <end position="202"/>
    </location>
</feature>
<sequence length="204" mass="22232">MSTATARTLPAGPQPANRNSLVMGTAAVCAAGTMLMFGMLAIWFKFRDASPLRTDEKGKLIHDWLPSEIKVPEVAANTLMITMVIACIMAQWGVYSARRNDSSHATLSTLITGFIGVAAINAQAAIYMQMDMGVRDGAYQTMFYAVTGTMLVLLASGVAFSLVAMFRATAGRLGDKQVMTAHAMYWYFLTVVFCALWFVVYVQK</sequence>
<dbReference type="InterPro" id="IPR000298">
    <property type="entry name" value="Cyt_c_oxidase-like_su3"/>
</dbReference>
<dbReference type="PANTHER" id="PTHR11403">
    <property type="entry name" value="CYTOCHROME C OXIDASE SUBUNIT III"/>
    <property type="match status" value="1"/>
</dbReference>